<gene>
    <name evidence="1" type="ORF">Tci_931933</name>
</gene>
<protein>
    <submittedName>
        <fullName evidence="1">Uncharacterized protein</fullName>
    </submittedName>
</protein>
<reference evidence="1" key="1">
    <citation type="journal article" date="2019" name="Sci. Rep.">
        <title>Draft genome of Tanacetum cinerariifolium, the natural source of mosquito coil.</title>
        <authorList>
            <person name="Yamashiro T."/>
            <person name="Shiraishi A."/>
            <person name="Satake H."/>
            <person name="Nakayama K."/>
        </authorList>
    </citation>
    <scope>NUCLEOTIDE SEQUENCE</scope>
</reference>
<proteinExistence type="predicted"/>
<evidence type="ECO:0000313" key="1">
    <source>
        <dbReference type="EMBL" id="GFD59964.1"/>
    </source>
</evidence>
<accession>A0A699XVH7</accession>
<dbReference type="EMBL" id="BKCJ011871715">
    <property type="protein sequence ID" value="GFD59964.1"/>
    <property type="molecule type" value="Genomic_DNA"/>
</dbReference>
<sequence>AKGTVRPSDKPITISCSTAELVRCCSRWSIGGMGAGELGEHPALLRVRRWQLLRLT</sequence>
<feature type="non-terminal residue" evidence="1">
    <location>
        <position position="1"/>
    </location>
</feature>
<name>A0A699XVH7_TANCI</name>
<organism evidence="1">
    <name type="scientific">Tanacetum cinerariifolium</name>
    <name type="common">Dalmatian daisy</name>
    <name type="synonym">Chrysanthemum cinerariifolium</name>
    <dbReference type="NCBI Taxonomy" id="118510"/>
    <lineage>
        <taxon>Eukaryota</taxon>
        <taxon>Viridiplantae</taxon>
        <taxon>Streptophyta</taxon>
        <taxon>Embryophyta</taxon>
        <taxon>Tracheophyta</taxon>
        <taxon>Spermatophyta</taxon>
        <taxon>Magnoliopsida</taxon>
        <taxon>eudicotyledons</taxon>
        <taxon>Gunneridae</taxon>
        <taxon>Pentapetalae</taxon>
        <taxon>asterids</taxon>
        <taxon>campanulids</taxon>
        <taxon>Asterales</taxon>
        <taxon>Asteraceae</taxon>
        <taxon>Asteroideae</taxon>
        <taxon>Anthemideae</taxon>
        <taxon>Anthemidinae</taxon>
        <taxon>Tanacetum</taxon>
    </lineage>
</organism>
<dbReference type="AlphaFoldDB" id="A0A699XVH7"/>
<comment type="caution">
    <text evidence="1">The sequence shown here is derived from an EMBL/GenBank/DDBJ whole genome shotgun (WGS) entry which is preliminary data.</text>
</comment>